<gene>
    <name evidence="7" type="ORF">BKE38_12835</name>
</gene>
<dbReference type="Proteomes" id="UP000188879">
    <property type="component" value="Unassembled WGS sequence"/>
</dbReference>
<proteinExistence type="predicted"/>
<evidence type="ECO:0000256" key="2">
    <source>
        <dbReference type="ARBA" id="ARBA00023015"/>
    </source>
</evidence>
<dbReference type="PANTHER" id="PTHR11019">
    <property type="entry name" value="HTH-TYPE TRANSCRIPTIONAL REGULATOR NIMR"/>
    <property type="match status" value="1"/>
</dbReference>
<dbReference type="PROSITE" id="PS00041">
    <property type="entry name" value="HTH_ARAC_FAMILY_1"/>
    <property type="match status" value="1"/>
</dbReference>
<evidence type="ECO:0000256" key="3">
    <source>
        <dbReference type="ARBA" id="ARBA00023125"/>
    </source>
</evidence>
<feature type="domain" description="HTH araC/xylS-type" evidence="6">
    <location>
        <begin position="157"/>
        <end position="254"/>
    </location>
</feature>
<keyword evidence="4" id="KW-0010">Activator</keyword>
<dbReference type="PANTHER" id="PTHR11019:SF159">
    <property type="entry name" value="TRANSCRIPTIONAL REGULATOR-RELATED"/>
    <property type="match status" value="1"/>
</dbReference>
<dbReference type="InterPro" id="IPR009057">
    <property type="entry name" value="Homeodomain-like_sf"/>
</dbReference>
<dbReference type="RefSeq" id="WP_076957752.1">
    <property type="nucleotide sequence ID" value="NZ_MLCO01000106.1"/>
</dbReference>
<dbReference type="InterPro" id="IPR018060">
    <property type="entry name" value="HTH_AraC"/>
</dbReference>
<evidence type="ECO:0000313" key="8">
    <source>
        <dbReference type="Proteomes" id="UP000188879"/>
    </source>
</evidence>
<sequence length="263" mass="28121">MLREKLQRAIQGDALLAAAAGGHGPARVTPRHHHAKGQLLGCGRGLITVGTGAGNWCVPAAHAVWLPPHHPHSVQSHGDYQGWSLYVAEAACAGLPATPRIIRVSPLLQAAALRAAEWKQAPPEGARAHLAAVILDEIAHAPAAPFGLPMPQDARLLRIAQALAADPAARQRMEDWAAWAGIAPRSLSRRFVQETGFSFTEWVQRLRLMRALERLAEGASVTSVALDLGYSNVSFFIALFRRSFGRTPHAYHGAAQAGEEAPG</sequence>
<dbReference type="Pfam" id="PF02311">
    <property type="entry name" value="AraC_binding"/>
    <property type="match status" value="1"/>
</dbReference>
<dbReference type="Gene3D" id="1.10.10.60">
    <property type="entry name" value="Homeodomain-like"/>
    <property type="match status" value="1"/>
</dbReference>
<dbReference type="InterPro" id="IPR003313">
    <property type="entry name" value="AraC-bd"/>
</dbReference>
<dbReference type="InterPro" id="IPR011051">
    <property type="entry name" value="RmlC_Cupin_sf"/>
</dbReference>
<evidence type="ECO:0000259" key="6">
    <source>
        <dbReference type="PROSITE" id="PS01124"/>
    </source>
</evidence>
<dbReference type="Pfam" id="PF12833">
    <property type="entry name" value="HTH_18"/>
    <property type="match status" value="1"/>
</dbReference>
<dbReference type="GO" id="GO:0003700">
    <property type="term" value="F:DNA-binding transcription factor activity"/>
    <property type="evidence" value="ECO:0007669"/>
    <property type="project" value="InterPro"/>
</dbReference>
<evidence type="ECO:0000313" key="7">
    <source>
        <dbReference type="EMBL" id="ONG53261.1"/>
    </source>
</evidence>
<dbReference type="PRINTS" id="PR00032">
    <property type="entry name" value="HTHARAC"/>
</dbReference>
<reference evidence="7 8" key="1">
    <citation type="submission" date="2016-10" db="EMBL/GenBank/DDBJ databases">
        <title>Draft Genome sequence of Roseomonas sp. strain M3.</title>
        <authorList>
            <person name="Subhash Y."/>
            <person name="Lee S."/>
        </authorList>
    </citation>
    <scope>NUCLEOTIDE SEQUENCE [LARGE SCALE GENOMIC DNA]</scope>
    <source>
        <strain evidence="7 8">M3</strain>
    </source>
</reference>
<dbReference type="GO" id="GO:0043565">
    <property type="term" value="F:sequence-specific DNA binding"/>
    <property type="evidence" value="ECO:0007669"/>
    <property type="project" value="InterPro"/>
</dbReference>
<dbReference type="CDD" id="cd06124">
    <property type="entry name" value="cupin_NimR-like_N"/>
    <property type="match status" value="1"/>
</dbReference>
<dbReference type="InterPro" id="IPR018062">
    <property type="entry name" value="HTH_AraC-typ_CS"/>
</dbReference>
<keyword evidence="2" id="KW-0805">Transcription regulation</keyword>
<dbReference type="FunFam" id="1.10.10.60:FF:000132">
    <property type="entry name" value="AraC family transcriptional regulator"/>
    <property type="match status" value="1"/>
</dbReference>
<keyword evidence="8" id="KW-1185">Reference proteome</keyword>
<organism evidence="7 8">
    <name type="scientific">Teichococcus deserti</name>
    <dbReference type="NCBI Taxonomy" id="1817963"/>
    <lineage>
        <taxon>Bacteria</taxon>
        <taxon>Pseudomonadati</taxon>
        <taxon>Pseudomonadota</taxon>
        <taxon>Alphaproteobacteria</taxon>
        <taxon>Acetobacterales</taxon>
        <taxon>Roseomonadaceae</taxon>
        <taxon>Roseomonas</taxon>
    </lineage>
</organism>
<dbReference type="AlphaFoldDB" id="A0A1V2H1S2"/>
<keyword evidence="3" id="KW-0238">DNA-binding</keyword>
<dbReference type="SMART" id="SM00342">
    <property type="entry name" value="HTH_ARAC"/>
    <property type="match status" value="1"/>
</dbReference>
<dbReference type="SUPFAM" id="SSF46689">
    <property type="entry name" value="Homeodomain-like"/>
    <property type="match status" value="1"/>
</dbReference>
<evidence type="ECO:0000256" key="1">
    <source>
        <dbReference type="ARBA" id="ARBA00022491"/>
    </source>
</evidence>
<name>A0A1V2H1S2_9PROT</name>
<evidence type="ECO:0000256" key="5">
    <source>
        <dbReference type="ARBA" id="ARBA00023163"/>
    </source>
</evidence>
<dbReference type="SUPFAM" id="SSF51182">
    <property type="entry name" value="RmlC-like cupins"/>
    <property type="match status" value="1"/>
</dbReference>
<keyword evidence="5" id="KW-0804">Transcription</keyword>
<evidence type="ECO:0000256" key="4">
    <source>
        <dbReference type="ARBA" id="ARBA00023159"/>
    </source>
</evidence>
<protein>
    <submittedName>
        <fullName evidence="7">AraC family transcriptional regulator</fullName>
    </submittedName>
</protein>
<dbReference type="InterPro" id="IPR020449">
    <property type="entry name" value="Tscrpt_reg_AraC-type_HTH"/>
</dbReference>
<dbReference type="OrthoDB" id="9804543at2"/>
<accession>A0A1V2H1S2</accession>
<dbReference type="EMBL" id="MLCO01000106">
    <property type="protein sequence ID" value="ONG53261.1"/>
    <property type="molecule type" value="Genomic_DNA"/>
</dbReference>
<comment type="caution">
    <text evidence="7">The sequence shown here is derived from an EMBL/GenBank/DDBJ whole genome shotgun (WGS) entry which is preliminary data.</text>
</comment>
<keyword evidence="1" id="KW-0678">Repressor</keyword>
<dbReference type="PROSITE" id="PS01124">
    <property type="entry name" value="HTH_ARAC_FAMILY_2"/>
    <property type="match status" value="1"/>
</dbReference>